<dbReference type="Proteomes" id="UP000307244">
    <property type="component" value="Unassembled WGS sequence"/>
</dbReference>
<dbReference type="EMBL" id="SWBQ01000003">
    <property type="protein sequence ID" value="TKC05814.1"/>
    <property type="molecule type" value="Genomic_DNA"/>
</dbReference>
<dbReference type="Pfam" id="PF12833">
    <property type="entry name" value="HTH_18"/>
    <property type="match status" value="1"/>
</dbReference>
<evidence type="ECO:0000256" key="1">
    <source>
        <dbReference type="ARBA" id="ARBA00023015"/>
    </source>
</evidence>
<sequence length="259" mass="30566">MSYKEFTPDVKLSQYIDCFWFSNHLAENIKLKKIIPDGCVDIIVNLGDKFNIISEDFKVENEQVILAGPMTKIKYSEYSKCHNLIGIRFKPFGLHAFFNFEELSNFQDATIQLEPKIFVPDFKKLIAIDCIKNLTIFFHQKLKNKSHYIQNIIHNLNFCNPLEISKIANENFVTERTMQRHFLKYAGISLKCYYSIMKAQKAKELITANTFNVLSDIYYNLNYYDNAHFTKEFFRITGNTPIEYYKNVVLLQKRERPTE</sequence>
<evidence type="ECO:0000313" key="5">
    <source>
        <dbReference type="EMBL" id="TKC05814.1"/>
    </source>
</evidence>
<dbReference type="Pfam" id="PF20240">
    <property type="entry name" value="DUF6597"/>
    <property type="match status" value="1"/>
</dbReference>
<dbReference type="InterPro" id="IPR018060">
    <property type="entry name" value="HTH_AraC"/>
</dbReference>
<evidence type="ECO:0000259" key="4">
    <source>
        <dbReference type="PROSITE" id="PS01124"/>
    </source>
</evidence>
<comment type="caution">
    <text evidence="5">The sequence shown here is derived from an EMBL/GenBank/DDBJ whole genome shotgun (WGS) entry which is preliminary data.</text>
</comment>
<keyword evidence="3" id="KW-0804">Transcription</keyword>
<dbReference type="PROSITE" id="PS01124">
    <property type="entry name" value="HTH_ARAC_FAMILY_2"/>
    <property type="match status" value="1"/>
</dbReference>
<dbReference type="PANTHER" id="PTHR43280">
    <property type="entry name" value="ARAC-FAMILY TRANSCRIPTIONAL REGULATOR"/>
    <property type="match status" value="1"/>
</dbReference>
<dbReference type="SMART" id="SM00342">
    <property type="entry name" value="HTH_ARAC"/>
    <property type="match status" value="1"/>
</dbReference>
<evidence type="ECO:0000256" key="3">
    <source>
        <dbReference type="ARBA" id="ARBA00023163"/>
    </source>
</evidence>
<keyword evidence="6" id="KW-1185">Reference proteome</keyword>
<proteinExistence type="predicted"/>
<dbReference type="RefSeq" id="WP_136836074.1">
    <property type="nucleotide sequence ID" value="NZ_SWBQ01000003.1"/>
</dbReference>
<organism evidence="5 6">
    <name type="scientific">Pedobacter frigoris</name>
    <dbReference type="NCBI Taxonomy" id="2571272"/>
    <lineage>
        <taxon>Bacteria</taxon>
        <taxon>Pseudomonadati</taxon>
        <taxon>Bacteroidota</taxon>
        <taxon>Sphingobacteriia</taxon>
        <taxon>Sphingobacteriales</taxon>
        <taxon>Sphingobacteriaceae</taxon>
        <taxon>Pedobacter</taxon>
    </lineage>
</organism>
<dbReference type="InterPro" id="IPR009057">
    <property type="entry name" value="Homeodomain-like_sf"/>
</dbReference>
<dbReference type="SUPFAM" id="SSF46689">
    <property type="entry name" value="Homeodomain-like"/>
    <property type="match status" value="1"/>
</dbReference>
<dbReference type="AlphaFoldDB" id="A0A4U1CGI1"/>
<gene>
    <name evidence="5" type="ORF">FA047_10715</name>
</gene>
<dbReference type="Gene3D" id="1.10.10.60">
    <property type="entry name" value="Homeodomain-like"/>
    <property type="match status" value="1"/>
</dbReference>
<dbReference type="OrthoDB" id="323290at2"/>
<keyword evidence="1" id="KW-0805">Transcription regulation</keyword>
<dbReference type="InterPro" id="IPR046532">
    <property type="entry name" value="DUF6597"/>
</dbReference>
<feature type="domain" description="HTH araC/xylS-type" evidence="4">
    <location>
        <begin position="143"/>
        <end position="247"/>
    </location>
</feature>
<reference evidence="5 6" key="1">
    <citation type="submission" date="2019-04" db="EMBL/GenBank/DDBJ databases">
        <title>Pedobacter sp. RP-3-15 sp. nov., isolated from Arctic soil.</title>
        <authorList>
            <person name="Dahal R.H."/>
            <person name="Kim D.-U."/>
        </authorList>
    </citation>
    <scope>NUCLEOTIDE SEQUENCE [LARGE SCALE GENOMIC DNA]</scope>
    <source>
        <strain evidence="5 6">RP-3-15</strain>
    </source>
</reference>
<evidence type="ECO:0000256" key="2">
    <source>
        <dbReference type="ARBA" id="ARBA00023125"/>
    </source>
</evidence>
<protein>
    <submittedName>
        <fullName evidence="5">Helix-turn-helix transcriptional regulator</fullName>
    </submittedName>
</protein>
<keyword evidence="2" id="KW-0238">DNA-binding</keyword>
<evidence type="ECO:0000313" key="6">
    <source>
        <dbReference type="Proteomes" id="UP000307244"/>
    </source>
</evidence>
<dbReference type="GO" id="GO:0003700">
    <property type="term" value="F:DNA-binding transcription factor activity"/>
    <property type="evidence" value="ECO:0007669"/>
    <property type="project" value="InterPro"/>
</dbReference>
<accession>A0A4U1CGI1</accession>
<dbReference type="GO" id="GO:0043565">
    <property type="term" value="F:sequence-specific DNA binding"/>
    <property type="evidence" value="ECO:0007669"/>
    <property type="project" value="InterPro"/>
</dbReference>
<name>A0A4U1CGI1_9SPHI</name>
<dbReference type="PANTHER" id="PTHR43280:SF2">
    <property type="entry name" value="HTH-TYPE TRANSCRIPTIONAL REGULATOR EXSA"/>
    <property type="match status" value="1"/>
</dbReference>